<keyword evidence="1" id="KW-0472">Membrane</keyword>
<dbReference type="AlphaFoldDB" id="I7FWS4"/>
<reference evidence="2 3" key="1">
    <citation type="journal article" date="2007" name="Genome Biol.">
        <title>Interrupted coding sequences in Mycobacterium smegmatis: authentic mutations or sequencing errors?</title>
        <authorList>
            <person name="Deshayes C."/>
            <person name="Perrodou E."/>
            <person name="Gallien S."/>
            <person name="Euphrasie D."/>
            <person name="Schaeffer C."/>
            <person name="Van-Dorsselaer A."/>
            <person name="Poch O."/>
            <person name="Lecompte O."/>
            <person name="Reyrat J.M."/>
        </authorList>
    </citation>
    <scope>NUCLEOTIDE SEQUENCE [LARGE SCALE GENOMIC DNA]</scope>
    <source>
        <strain evidence="3">ATCC 700084 / mc(2)155</strain>
    </source>
</reference>
<keyword evidence="1" id="KW-1133">Transmembrane helix</keyword>
<dbReference type="Proteomes" id="UP000006158">
    <property type="component" value="Chromosome"/>
</dbReference>
<reference evidence="2 3" key="2">
    <citation type="journal article" date="2009" name="Genome Res.">
        <title>Ortho-proteogenomics: multiple proteomes investigation through orthology and a new MS-based protocol.</title>
        <authorList>
            <person name="Gallien S."/>
            <person name="Perrodou E."/>
            <person name="Carapito C."/>
            <person name="Deshayes C."/>
            <person name="Reyrat J.M."/>
            <person name="Van Dorsselaer A."/>
            <person name="Poch O."/>
            <person name="Schaeffer C."/>
            <person name="Lecompte O."/>
        </authorList>
    </citation>
    <scope>NUCLEOTIDE SEQUENCE [LARGE SCALE GENOMIC DNA]</scope>
    <source>
        <strain evidence="3">ATCC 700084 / mc(2)155</strain>
    </source>
</reference>
<feature type="transmembrane region" description="Helical" evidence="1">
    <location>
        <begin position="12"/>
        <end position="33"/>
    </location>
</feature>
<evidence type="ECO:0008006" key="4">
    <source>
        <dbReference type="Google" id="ProtNLM"/>
    </source>
</evidence>
<name>I7FWS4_MYCS2</name>
<evidence type="ECO:0000313" key="2">
    <source>
        <dbReference type="EMBL" id="AFP37132.1"/>
    </source>
</evidence>
<dbReference type="KEGG" id="msg:MSMEI_0651"/>
<sequence>MPASRYCDDMRSVGAIVLGIVGVFVTLCGLLFALQGFGVVGGSPMSNTTTWSILGPIILLVGVGIALTGWRVGRASRR</sequence>
<dbReference type="EMBL" id="CP001663">
    <property type="protein sequence ID" value="AFP37132.1"/>
    <property type="molecule type" value="Genomic_DNA"/>
</dbReference>
<dbReference type="PATRIC" id="fig|246196.56.peg.667"/>
<organism evidence="2 3">
    <name type="scientific">Mycolicibacterium smegmatis (strain ATCC 700084 / mc(2)155)</name>
    <name type="common">Mycobacterium smegmatis</name>
    <dbReference type="NCBI Taxonomy" id="246196"/>
    <lineage>
        <taxon>Bacteria</taxon>
        <taxon>Bacillati</taxon>
        <taxon>Actinomycetota</taxon>
        <taxon>Actinomycetes</taxon>
        <taxon>Mycobacteriales</taxon>
        <taxon>Mycobacteriaceae</taxon>
        <taxon>Mycolicibacterium</taxon>
    </lineage>
</organism>
<proteinExistence type="predicted"/>
<evidence type="ECO:0000313" key="3">
    <source>
        <dbReference type="Proteomes" id="UP000006158"/>
    </source>
</evidence>
<gene>
    <name evidence="2" type="ordered locus">MSMEI_0651</name>
</gene>
<protein>
    <recommendedName>
        <fullName evidence="4">Integral membrane protein</fullName>
    </recommendedName>
</protein>
<keyword evidence="1" id="KW-0812">Transmembrane</keyword>
<evidence type="ECO:0000256" key="1">
    <source>
        <dbReference type="SAM" id="Phobius"/>
    </source>
</evidence>
<feature type="transmembrane region" description="Helical" evidence="1">
    <location>
        <begin position="53"/>
        <end position="73"/>
    </location>
</feature>
<accession>I7FWS4</accession>